<protein>
    <submittedName>
        <fullName evidence="3">DNA transformation protein TfoY</fullName>
    </submittedName>
</protein>
<dbReference type="Pfam" id="PF04994">
    <property type="entry name" value="TfoX_C"/>
    <property type="match status" value="1"/>
</dbReference>
<dbReference type="PANTHER" id="PTHR36121:SF1">
    <property type="entry name" value="PROTEIN SXY"/>
    <property type="match status" value="1"/>
</dbReference>
<dbReference type="InterPro" id="IPR007076">
    <property type="entry name" value="TfoX_N"/>
</dbReference>
<evidence type="ECO:0000313" key="3">
    <source>
        <dbReference type="EMBL" id="GAA5111140.1"/>
    </source>
</evidence>
<dbReference type="RefSeq" id="WP_345490756.1">
    <property type="nucleotide sequence ID" value="NZ_BAABHY010000001.1"/>
</dbReference>
<reference evidence="4" key="1">
    <citation type="journal article" date="2019" name="Int. J. Syst. Evol. Microbiol.">
        <title>The Global Catalogue of Microorganisms (GCM) 10K type strain sequencing project: providing services to taxonomists for standard genome sequencing and annotation.</title>
        <authorList>
            <consortium name="The Broad Institute Genomics Platform"/>
            <consortium name="The Broad Institute Genome Sequencing Center for Infectious Disease"/>
            <person name="Wu L."/>
            <person name="Ma J."/>
        </authorList>
    </citation>
    <scope>NUCLEOTIDE SEQUENCE [LARGE SCALE GENOMIC DNA]</scope>
    <source>
        <strain evidence="4">JCM 18050</strain>
    </source>
</reference>
<dbReference type="InterPro" id="IPR007077">
    <property type="entry name" value="TfoX_C"/>
</dbReference>
<dbReference type="EMBL" id="BAABHY010000001">
    <property type="protein sequence ID" value="GAA5111140.1"/>
    <property type="molecule type" value="Genomic_DNA"/>
</dbReference>
<accession>A0ABP9NBA2</accession>
<feature type="domain" description="TfoX C-terminal" evidence="2">
    <location>
        <begin position="120"/>
        <end position="198"/>
    </location>
</feature>
<evidence type="ECO:0000259" key="2">
    <source>
        <dbReference type="Pfam" id="PF04994"/>
    </source>
</evidence>
<dbReference type="PANTHER" id="PTHR36121">
    <property type="entry name" value="PROTEIN SXY"/>
    <property type="match status" value="1"/>
</dbReference>
<gene>
    <name evidence="3" type="primary">tfoY</name>
    <name evidence="3" type="ORF">GCM10023211_16350</name>
</gene>
<dbReference type="Pfam" id="PF04993">
    <property type="entry name" value="TfoX_N"/>
    <property type="match status" value="1"/>
</dbReference>
<evidence type="ECO:0000259" key="1">
    <source>
        <dbReference type="Pfam" id="PF04993"/>
    </source>
</evidence>
<dbReference type="InterPro" id="IPR026256">
    <property type="entry name" value="TfoX-like_gammaprotbact"/>
</dbReference>
<feature type="domain" description="TfoX N-terminal" evidence="1">
    <location>
        <begin position="20"/>
        <end position="106"/>
    </location>
</feature>
<sequence length="207" mass="24240">MKENTRTITDKLLACFSADNLERITIKPLFGGSGVCFDDTMFAWIYADKLYLRGHSEYLTMFSELNMKALAFDTGVIVKLLQYYQVTDRLWQNQQQLKRIIQMVIEYAFKDKQLRQRVKESRIKDLPNMNVSLERALYRAGIVNLDEFKRQGPHRCFLKLKRNNKSVSINVLYTLHCALKGQHVATLSEKQKNQLKKECNELSLLPR</sequence>
<name>A0ABP9NBA2_9GAMM</name>
<dbReference type="SUPFAM" id="SSF159894">
    <property type="entry name" value="YgaC/TfoX-N like"/>
    <property type="match status" value="1"/>
</dbReference>
<comment type="caution">
    <text evidence="3">The sequence shown here is derived from an EMBL/GenBank/DDBJ whole genome shotgun (WGS) entry which is preliminary data.</text>
</comment>
<proteinExistence type="predicted"/>
<dbReference type="Proteomes" id="UP001500171">
    <property type="component" value="Unassembled WGS sequence"/>
</dbReference>
<dbReference type="Gene3D" id="1.10.150.20">
    <property type="entry name" value="5' to 3' exonuclease, C-terminal subdomain"/>
    <property type="match status" value="1"/>
</dbReference>
<keyword evidence="4" id="KW-1185">Reference proteome</keyword>
<dbReference type="InterPro" id="IPR047525">
    <property type="entry name" value="TfoX-like"/>
</dbReference>
<dbReference type="PIRSF" id="PIRSF028788">
    <property type="entry name" value="TfoX_Sxy"/>
    <property type="match status" value="1"/>
</dbReference>
<evidence type="ECO:0000313" key="4">
    <source>
        <dbReference type="Proteomes" id="UP001500171"/>
    </source>
</evidence>
<organism evidence="3 4">
    <name type="scientific">Orbus sasakiae</name>
    <dbReference type="NCBI Taxonomy" id="1078475"/>
    <lineage>
        <taxon>Bacteria</taxon>
        <taxon>Pseudomonadati</taxon>
        <taxon>Pseudomonadota</taxon>
        <taxon>Gammaproteobacteria</taxon>
        <taxon>Orbales</taxon>
        <taxon>Orbaceae</taxon>
        <taxon>Orbus</taxon>
    </lineage>
</organism>
<dbReference type="Gene3D" id="3.30.1460.30">
    <property type="entry name" value="YgaC/TfoX-N like chaperone"/>
    <property type="match status" value="1"/>
</dbReference>